<protein>
    <recommendedName>
        <fullName evidence="4">CCD97-like C-terminal domain-containing protein</fullName>
    </recommendedName>
</protein>
<dbReference type="Proteomes" id="UP000813463">
    <property type="component" value="Chromosome 5"/>
</dbReference>
<evidence type="ECO:0000256" key="1">
    <source>
        <dbReference type="SAM" id="MobiDB-lite"/>
    </source>
</evidence>
<evidence type="ECO:0008006" key="4">
    <source>
        <dbReference type="Google" id="ProtNLM"/>
    </source>
</evidence>
<sequence length="190" mass="22516">MFNCYRSLIMSGMEGNRIGSNSNPIILSDDENEMDYESDINSYTSHELVLRRVLRAGEPDSDDEALREFDRARGQTRVDIYQAVLRPESDSEPEFEHEFGFEFEQEFEFEFEHELEVEPEFEFEPEHEPEPEPEPEPEEVNHQLQGLRRSSRPRKEAYYFDMDDDDELKYELFTLEGYSESKDKSDDVSL</sequence>
<reference evidence="2" key="1">
    <citation type="journal article" date="2021" name="Nat. Commun.">
        <title>Genomic analyses provide insights into spinach domestication and the genetic basis of agronomic traits.</title>
        <authorList>
            <person name="Cai X."/>
            <person name="Sun X."/>
            <person name="Xu C."/>
            <person name="Sun H."/>
            <person name="Wang X."/>
            <person name="Ge C."/>
            <person name="Zhang Z."/>
            <person name="Wang Q."/>
            <person name="Fei Z."/>
            <person name="Jiao C."/>
            <person name="Wang Q."/>
        </authorList>
    </citation>
    <scope>NUCLEOTIDE SEQUENCE [LARGE SCALE GENOMIC DNA]</scope>
    <source>
        <strain evidence="2">cv. Varoflay</strain>
    </source>
</reference>
<feature type="region of interest" description="Disordered" evidence="1">
    <location>
        <begin position="114"/>
        <end position="152"/>
    </location>
</feature>
<evidence type="ECO:0000313" key="2">
    <source>
        <dbReference type="Proteomes" id="UP000813463"/>
    </source>
</evidence>
<accession>A0ABM3QPD1</accession>
<organism evidence="2 3">
    <name type="scientific">Spinacia oleracea</name>
    <name type="common">Spinach</name>
    <dbReference type="NCBI Taxonomy" id="3562"/>
    <lineage>
        <taxon>Eukaryota</taxon>
        <taxon>Viridiplantae</taxon>
        <taxon>Streptophyta</taxon>
        <taxon>Embryophyta</taxon>
        <taxon>Tracheophyta</taxon>
        <taxon>Spermatophyta</taxon>
        <taxon>Magnoliopsida</taxon>
        <taxon>eudicotyledons</taxon>
        <taxon>Gunneridae</taxon>
        <taxon>Pentapetalae</taxon>
        <taxon>Caryophyllales</taxon>
        <taxon>Chenopodiaceae</taxon>
        <taxon>Chenopodioideae</taxon>
        <taxon>Anserineae</taxon>
        <taxon>Spinacia</taxon>
    </lineage>
</organism>
<dbReference type="RefSeq" id="XP_056685194.1">
    <property type="nucleotide sequence ID" value="XM_056829216.1"/>
</dbReference>
<proteinExistence type="predicted"/>
<dbReference type="GeneID" id="130461216"/>
<evidence type="ECO:0000313" key="3">
    <source>
        <dbReference type="RefSeq" id="XP_056685194.1"/>
    </source>
</evidence>
<name>A0ABM3QPD1_SPIOL</name>
<reference evidence="3" key="2">
    <citation type="submission" date="2025-08" db="UniProtKB">
        <authorList>
            <consortium name="RefSeq"/>
        </authorList>
    </citation>
    <scope>IDENTIFICATION</scope>
    <source>
        <tissue evidence="3">Leaf</tissue>
    </source>
</reference>
<gene>
    <name evidence="3" type="primary">LOC130461216</name>
</gene>
<keyword evidence="2" id="KW-1185">Reference proteome</keyword>